<proteinExistence type="predicted"/>
<sequence length="117" mass="13487">MERGGERLREIQAFIEAHLTEPALTHDRIAQEFFISPRTLHRLFAQGGYTVSAWIKNRRLEASRRALGSPASRNLAINEIGSRFGFSTPAYFSREFTARYGVSPRRYRLESGWTRPD</sequence>
<evidence type="ECO:0000313" key="6">
    <source>
        <dbReference type="Proteomes" id="UP000006447"/>
    </source>
</evidence>
<dbReference type="RefSeq" id="WP_007297141.1">
    <property type="nucleotide sequence ID" value="NZ_AJJH01000046.1"/>
</dbReference>
<keyword evidence="2" id="KW-0238">DNA-binding</keyword>
<dbReference type="InterPro" id="IPR020449">
    <property type="entry name" value="Tscrpt_reg_AraC-type_HTH"/>
</dbReference>
<dbReference type="SUPFAM" id="SSF46689">
    <property type="entry name" value="Homeodomain-like"/>
    <property type="match status" value="1"/>
</dbReference>
<organism evidence="5 6">
    <name type="scientific">Rhodococcus opacus RKJ300 = JCM 13270</name>
    <dbReference type="NCBI Taxonomy" id="1165867"/>
    <lineage>
        <taxon>Bacteria</taxon>
        <taxon>Bacillati</taxon>
        <taxon>Actinomycetota</taxon>
        <taxon>Actinomycetes</taxon>
        <taxon>Mycobacteriales</taxon>
        <taxon>Nocardiaceae</taxon>
        <taxon>Rhodococcus</taxon>
    </lineage>
</organism>
<evidence type="ECO:0000256" key="2">
    <source>
        <dbReference type="ARBA" id="ARBA00023125"/>
    </source>
</evidence>
<dbReference type="GO" id="GO:0003700">
    <property type="term" value="F:DNA-binding transcription factor activity"/>
    <property type="evidence" value="ECO:0007669"/>
    <property type="project" value="InterPro"/>
</dbReference>
<dbReference type="AlphaFoldDB" id="I0WUB8"/>
<dbReference type="Gene3D" id="1.10.10.60">
    <property type="entry name" value="Homeodomain-like"/>
    <property type="match status" value="1"/>
</dbReference>
<dbReference type="InterPro" id="IPR009057">
    <property type="entry name" value="Homeodomain-like_sf"/>
</dbReference>
<evidence type="ECO:0000259" key="4">
    <source>
        <dbReference type="PROSITE" id="PS01124"/>
    </source>
</evidence>
<keyword evidence="1" id="KW-0805">Transcription regulation</keyword>
<dbReference type="PANTHER" id="PTHR43280">
    <property type="entry name" value="ARAC-FAMILY TRANSCRIPTIONAL REGULATOR"/>
    <property type="match status" value="1"/>
</dbReference>
<accession>I0WUB8</accession>
<dbReference type="SMART" id="SM00342">
    <property type="entry name" value="HTH_ARAC"/>
    <property type="match status" value="1"/>
</dbReference>
<dbReference type="Pfam" id="PF12833">
    <property type="entry name" value="HTH_18"/>
    <property type="match status" value="1"/>
</dbReference>
<dbReference type="PANTHER" id="PTHR43280:SF31">
    <property type="entry name" value="TRANSCRIPTIONAL REGULATORY PROTEIN"/>
    <property type="match status" value="1"/>
</dbReference>
<dbReference type="PATRIC" id="fig|1165867.3.peg.2141"/>
<dbReference type="PRINTS" id="PR00032">
    <property type="entry name" value="HTHARAC"/>
</dbReference>
<dbReference type="EMBL" id="AJJH01000046">
    <property type="protein sequence ID" value="EID79984.1"/>
    <property type="molecule type" value="Genomic_DNA"/>
</dbReference>
<dbReference type="Proteomes" id="UP000006447">
    <property type="component" value="Unassembled WGS sequence"/>
</dbReference>
<reference evidence="5 6" key="1">
    <citation type="journal article" date="2012" name="J. Bacteriol.">
        <title>Draft genome sequence of the nitrophenol-degrading actinomycete Rhodococcus imtechensis RKJ300.</title>
        <authorList>
            <person name="Vikram S."/>
            <person name="Kumar S."/>
            <person name="Subramanian S."/>
            <person name="Raghava G.P."/>
        </authorList>
    </citation>
    <scope>NUCLEOTIDE SEQUENCE [LARGE SCALE GENOMIC DNA]</scope>
    <source>
        <strain evidence="5 6">RKJ300</strain>
    </source>
</reference>
<dbReference type="PROSITE" id="PS01124">
    <property type="entry name" value="HTH_ARAC_FAMILY_2"/>
    <property type="match status" value="1"/>
</dbReference>
<feature type="domain" description="HTH araC/xylS-type" evidence="4">
    <location>
        <begin position="9"/>
        <end position="110"/>
    </location>
</feature>
<dbReference type="PROSITE" id="PS00041">
    <property type="entry name" value="HTH_ARAC_FAMILY_1"/>
    <property type="match status" value="1"/>
</dbReference>
<dbReference type="InterPro" id="IPR018062">
    <property type="entry name" value="HTH_AraC-typ_CS"/>
</dbReference>
<dbReference type="InterPro" id="IPR018060">
    <property type="entry name" value="HTH_AraC"/>
</dbReference>
<evidence type="ECO:0000256" key="3">
    <source>
        <dbReference type="ARBA" id="ARBA00023163"/>
    </source>
</evidence>
<gene>
    <name evidence="5" type="ORF">W59_10534</name>
</gene>
<evidence type="ECO:0000313" key="5">
    <source>
        <dbReference type="EMBL" id="EID79984.1"/>
    </source>
</evidence>
<protein>
    <submittedName>
        <fullName evidence="5">AraC family transcriptional regulator</fullName>
    </submittedName>
</protein>
<comment type="caution">
    <text evidence="5">The sequence shown here is derived from an EMBL/GenBank/DDBJ whole genome shotgun (WGS) entry which is preliminary data.</text>
</comment>
<name>I0WUB8_RHOOP</name>
<keyword evidence="3" id="KW-0804">Transcription</keyword>
<evidence type="ECO:0000256" key="1">
    <source>
        <dbReference type="ARBA" id="ARBA00023015"/>
    </source>
</evidence>
<dbReference type="GO" id="GO:0043565">
    <property type="term" value="F:sequence-specific DNA binding"/>
    <property type="evidence" value="ECO:0007669"/>
    <property type="project" value="InterPro"/>
</dbReference>